<keyword evidence="1" id="KW-1133">Transmembrane helix</keyword>
<reference evidence="3 5" key="1">
    <citation type="submission" date="2019-05" db="EMBL/GenBank/DDBJ databases">
        <title>Mumia sp. nov., isolated from the intestinal contents of plateau pika (Ochotona curzoniae) in the Qinghai-Tibet plateau of China.</title>
        <authorList>
            <person name="Tian Z."/>
        </authorList>
    </citation>
    <scope>NUCLEOTIDE SEQUENCE [LARGE SCALE GENOMIC DNA]</scope>
    <source>
        <strain evidence="5">527</strain>
        <strain evidence="3">Z527</strain>
    </source>
</reference>
<dbReference type="InterPro" id="IPR009936">
    <property type="entry name" value="DUF1468"/>
</dbReference>
<evidence type="ECO:0000259" key="2">
    <source>
        <dbReference type="Pfam" id="PF07331"/>
    </source>
</evidence>
<proteinExistence type="predicted"/>
<gene>
    <name evidence="4" type="ORF">FHE65_08570</name>
    <name evidence="3" type="ORF">FHE65_32645</name>
</gene>
<evidence type="ECO:0000313" key="3">
    <source>
        <dbReference type="EMBL" id="TNC30640.1"/>
    </source>
</evidence>
<evidence type="ECO:0000313" key="4">
    <source>
        <dbReference type="EMBL" id="TNC47952.1"/>
    </source>
</evidence>
<dbReference type="EMBL" id="VDFR01000040">
    <property type="protein sequence ID" value="TNC47952.1"/>
    <property type="molecule type" value="Genomic_DNA"/>
</dbReference>
<feature type="transmembrane region" description="Helical" evidence="1">
    <location>
        <begin position="21"/>
        <end position="40"/>
    </location>
</feature>
<organism evidence="3 5">
    <name type="scientific">Mumia zhuanghuii</name>
    <dbReference type="NCBI Taxonomy" id="2585211"/>
    <lineage>
        <taxon>Bacteria</taxon>
        <taxon>Bacillati</taxon>
        <taxon>Actinomycetota</taxon>
        <taxon>Actinomycetes</taxon>
        <taxon>Propionibacteriales</taxon>
        <taxon>Nocardioidaceae</taxon>
        <taxon>Mumia</taxon>
    </lineage>
</organism>
<feature type="transmembrane region" description="Helical" evidence="1">
    <location>
        <begin position="52"/>
        <end position="71"/>
    </location>
</feature>
<evidence type="ECO:0000256" key="1">
    <source>
        <dbReference type="SAM" id="Phobius"/>
    </source>
</evidence>
<comment type="caution">
    <text evidence="3">The sequence shown here is derived from an EMBL/GenBank/DDBJ whole genome shotgun (WGS) entry which is preliminary data.</text>
</comment>
<protein>
    <submittedName>
        <fullName evidence="3">Tripartite tricarboxylate transporter TctB family protein</fullName>
    </submittedName>
</protein>
<feature type="transmembrane region" description="Helical" evidence="1">
    <location>
        <begin position="151"/>
        <end position="170"/>
    </location>
</feature>
<dbReference type="Pfam" id="PF07331">
    <property type="entry name" value="TctB"/>
    <property type="match status" value="1"/>
</dbReference>
<keyword evidence="1" id="KW-0472">Membrane</keyword>
<keyword evidence="1" id="KW-0812">Transmembrane</keyword>
<accession>A0A5C4MAF5</accession>
<feature type="domain" description="DUF1468" evidence="2">
    <location>
        <begin position="22"/>
        <end position="163"/>
    </location>
</feature>
<dbReference type="OrthoDB" id="5119225at2"/>
<sequence>MSQTAEKEPGARFVDRAQYGLAAFLAVAGAYVVYDATTLSAGFSDQALSPAVLPYVVGSALIVLAIALAIATARGDAPEAEAGEDVDLTSGADWTTVSKLVAVFVVNIVLIDVLSWAITGALLFAGCTWVLGSRTPVRDLAIGAVMSVGTWYGFYVGLGIPIPAGILDGIL</sequence>
<name>A0A5C4MAF5_9ACTN</name>
<dbReference type="AlphaFoldDB" id="A0A5C4MAF5"/>
<dbReference type="Proteomes" id="UP000306740">
    <property type="component" value="Unassembled WGS sequence"/>
</dbReference>
<evidence type="ECO:0000313" key="5">
    <source>
        <dbReference type="Proteomes" id="UP000306740"/>
    </source>
</evidence>
<feature type="transmembrane region" description="Helical" evidence="1">
    <location>
        <begin position="100"/>
        <end position="131"/>
    </location>
</feature>
<dbReference type="EMBL" id="VDFR01000213">
    <property type="protein sequence ID" value="TNC30640.1"/>
    <property type="molecule type" value="Genomic_DNA"/>
</dbReference>
<dbReference type="RefSeq" id="WP_139105693.1">
    <property type="nucleotide sequence ID" value="NZ_VDFR01000040.1"/>
</dbReference>